<feature type="coiled-coil region" evidence="3">
    <location>
        <begin position="899"/>
        <end position="926"/>
    </location>
</feature>
<dbReference type="Gene3D" id="2.60.40.10">
    <property type="entry name" value="Immunoglobulins"/>
    <property type="match status" value="1"/>
</dbReference>
<evidence type="ECO:0000256" key="1">
    <source>
        <dbReference type="ARBA" id="ARBA00022614"/>
    </source>
</evidence>
<accession>A0ABU0DZN9</accession>
<keyword evidence="2" id="KW-0677">Repeat</keyword>
<feature type="coiled-coil region" evidence="3">
    <location>
        <begin position="838"/>
        <end position="869"/>
    </location>
</feature>
<feature type="domain" description="Pesticidal crystal protein Cry1Aa" evidence="4">
    <location>
        <begin position="858"/>
        <end position="915"/>
    </location>
</feature>
<reference evidence="5 6" key="1">
    <citation type="submission" date="2023-07" db="EMBL/GenBank/DDBJ databases">
        <title>Genomic Encyclopedia of Type Strains, Phase IV (KMG-IV): sequencing the most valuable type-strain genomes for metagenomic binning, comparative biology and taxonomic classification.</title>
        <authorList>
            <person name="Goeker M."/>
        </authorList>
    </citation>
    <scope>NUCLEOTIDE SEQUENCE [LARGE SCALE GENOMIC DNA]</scope>
    <source>
        <strain evidence="5 6">DSM 16784</strain>
    </source>
</reference>
<dbReference type="PANTHER" id="PTHR46652">
    <property type="entry name" value="LEUCINE-RICH REPEAT AND IQ DOMAIN-CONTAINING PROTEIN 1-RELATED"/>
    <property type="match status" value="1"/>
</dbReference>
<proteinExistence type="predicted"/>
<protein>
    <recommendedName>
        <fullName evidence="4">Pesticidal crystal protein Cry1Aa domain-containing protein</fullName>
    </recommendedName>
</protein>
<dbReference type="Pfam" id="PF18449">
    <property type="entry name" value="Endotoxin_C2"/>
    <property type="match status" value="3"/>
</dbReference>
<feature type="domain" description="Pesticidal crystal protein Cry1Aa" evidence="4">
    <location>
        <begin position="918"/>
        <end position="976"/>
    </location>
</feature>
<dbReference type="SUPFAM" id="SSF52058">
    <property type="entry name" value="L domain-like"/>
    <property type="match status" value="1"/>
</dbReference>
<keyword evidence="1" id="KW-0433">Leucine-rich repeat</keyword>
<dbReference type="Proteomes" id="UP001230220">
    <property type="component" value="Unassembled WGS sequence"/>
</dbReference>
<dbReference type="RefSeq" id="WP_307405428.1">
    <property type="nucleotide sequence ID" value="NZ_JAUSUR010000001.1"/>
</dbReference>
<keyword evidence="6" id="KW-1185">Reference proteome</keyword>
<dbReference type="PANTHER" id="PTHR46652:SF3">
    <property type="entry name" value="LEUCINE-RICH REPEAT-CONTAINING PROTEIN 9"/>
    <property type="match status" value="1"/>
</dbReference>
<dbReference type="InterPro" id="IPR013783">
    <property type="entry name" value="Ig-like_fold"/>
</dbReference>
<sequence length="1178" mass="128436">MKKTTLKKLLTSLTITTLIIGLVAPSIVSGDEIEEPVIDEVEEIKTDDASESEEVVEESEEVEEVAEEPANEEVKQDVIAKATSKVAPLSTSTLVAETTTLEEAFPDVNFRTWVYETALGHGVGTYVDEIHKTATMTQTEIDNKINGRTAAISVANKGISSLDGIEHFYSITTLNANNNQLIGILDVSMLKNLTSVQVHTNSLTELNVSNLENLLVLYCYGNQLINLNITGAKSITNLRAYNNQLTTLDISDLTKIVHFYVYNNQLSGAWDLSHMESATDIRIYSNSLIELNVSGLKSLTILYCYGNKLEILNITGSTAITNLQAHVNQIKMLDTENLKEITYLRLDSNRLEELNLSNMNKMKTLYLSNNQLSGEFDLTHMTELVTLYIHTNEISKLNLSGLSELVTLGCYYNQLTELNITDVVKLSDLRVYNNPSLNELVIDDKSKKTIKSLFYHYTNIANVDLDGFTALTGSMTVTKATNADLKQLTTFYVSGSKVAYSPMVRLTANAGAFTWNSTTNYYVVASNMNAQYAIGLPKYDEDNSLSGMIVSSYIDLSQGALMDDEGNLIIGATLDNVDSDGSITLDSGTVVTGDGVYEFTGEFTIKDGEITTGADYSYSKNIIDEGGTVVVGGEATTITVPNGSEITVDVNDSGKAVTYPAGSTVTNKDGDTIYVIDEIEMNSDGTISSGSYITVPNGTTVVDNGNGTVTIPKDMVVTIDGEDTVYPGEIVFDTSTGKTEYIPISGLITEDETNGTNLGDDVDEESLSKAEEILNSITDGKLKDQLEEIVNTVKDMLDASKEVNDMYDADGNLKSTVTEEMIQEIEDIVNALPDGTFKDNLKDKVEEAQTTLNQRNEDAQDKVDNLFNEDKTGLGDGVGQTEIDEAQKAVDQLPDGDKKEELQKEIDKAQDMLDEMEQTAKDKVDNLFNEDKTDLATGVGQTEIDEAQKAVDKLPNGDKKNELQKEIDKAQDMLDAKDAVNDLFNPDGSIKDGITQDDIKDALDLVNNLPDGNLKDELLNLIKEVQKVVDERTYIILESFAVFTGKGNVSARIDAPVENFSKVYVNGKELDKSNYEVTSGSTVITLKESYLLTLENKTYDVEVEFVSGAKVSVSLTVNVKDSSPSKAPTGNLSVTGGATTSASVVNTGDLTNVNILYGLLAMSPLGLVVIIRRRKETN</sequence>
<evidence type="ECO:0000313" key="5">
    <source>
        <dbReference type="EMBL" id="MDQ0359916.1"/>
    </source>
</evidence>
<evidence type="ECO:0000313" key="6">
    <source>
        <dbReference type="Proteomes" id="UP001230220"/>
    </source>
</evidence>
<feature type="domain" description="Pesticidal crystal protein Cry1Aa" evidence="4">
    <location>
        <begin position="795"/>
        <end position="853"/>
    </location>
</feature>
<evidence type="ECO:0000256" key="2">
    <source>
        <dbReference type="ARBA" id="ARBA00022737"/>
    </source>
</evidence>
<evidence type="ECO:0000256" key="3">
    <source>
        <dbReference type="SAM" id="Coils"/>
    </source>
</evidence>
<gene>
    <name evidence="5" type="ORF">J2S15_000647</name>
</gene>
<comment type="caution">
    <text evidence="5">The sequence shown here is derived from an EMBL/GenBank/DDBJ whole genome shotgun (WGS) entry which is preliminary data.</text>
</comment>
<keyword evidence="3" id="KW-0175">Coiled coil</keyword>
<dbReference type="InterPro" id="IPR032675">
    <property type="entry name" value="LRR_dom_sf"/>
</dbReference>
<organism evidence="5 6">
    <name type="scientific">Breznakia pachnodae</name>
    <dbReference type="NCBI Taxonomy" id="265178"/>
    <lineage>
        <taxon>Bacteria</taxon>
        <taxon>Bacillati</taxon>
        <taxon>Bacillota</taxon>
        <taxon>Erysipelotrichia</taxon>
        <taxon>Erysipelotrichales</taxon>
        <taxon>Erysipelotrichaceae</taxon>
        <taxon>Breznakia</taxon>
    </lineage>
</organism>
<dbReference type="InterPro" id="IPR054544">
    <property type="entry name" value="Pest_crys_Cry1Aa_dom-IV"/>
</dbReference>
<dbReference type="EMBL" id="JAUSUR010000001">
    <property type="protein sequence ID" value="MDQ0359916.1"/>
    <property type="molecule type" value="Genomic_DNA"/>
</dbReference>
<dbReference type="InterPro" id="IPR050836">
    <property type="entry name" value="SDS22/Internalin_LRR"/>
</dbReference>
<evidence type="ECO:0000259" key="4">
    <source>
        <dbReference type="Pfam" id="PF18449"/>
    </source>
</evidence>
<dbReference type="Gene3D" id="3.80.10.10">
    <property type="entry name" value="Ribonuclease Inhibitor"/>
    <property type="match status" value="2"/>
</dbReference>
<name>A0ABU0DZN9_9FIRM</name>